<keyword evidence="4" id="KW-0472">Membrane</keyword>
<proteinExistence type="predicted"/>
<dbReference type="InterPro" id="IPR005754">
    <property type="entry name" value="Sortase"/>
</dbReference>
<evidence type="ECO:0000313" key="5">
    <source>
        <dbReference type="EMBL" id="QOS66921.1"/>
    </source>
</evidence>
<feature type="active site" description="Acyl-thioester intermediate" evidence="2">
    <location>
        <position position="250"/>
    </location>
</feature>
<evidence type="ECO:0000256" key="2">
    <source>
        <dbReference type="PIRSR" id="PIRSR605754-1"/>
    </source>
</evidence>
<dbReference type="SUPFAM" id="SSF63817">
    <property type="entry name" value="Sortase"/>
    <property type="match status" value="1"/>
</dbReference>
<keyword evidence="4" id="KW-1133">Transmembrane helix</keyword>
<keyword evidence="1" id="KW-0378">Hydrolase</keyword>
<feature type="region of interest" description="Disordered" evidence="3">
    <location>
        <begin position="1"/>
        <end position="21"/>
    </location>
</feature>
<dbReference type="CDD" id="cd05826">
    <property type="entry name" value="Sortase_B"/>
    <property type="match status" value="1"/>
</dbReference>
<feature type="compositionally biased region" description="Basic and acidic residues" evidence="3">
    <location>
        <begin position="1"/>
        <end position="11"/>
    </location>
</feature>
<evidence type="ECO:0000256" key="3">
    <source>
        <dbReference type="SAM" id="MobiDB-lite"/>
    </source>
</evidence>
<evidence type="ECO:0000256" key="4">
    <source>
        <dbReference type="SAM" id="Phobius"/>
    </source>
</evidence>
<keyword evidence="4" id="KW-0812">Transmembrane</keyword>
<dbReference type="RefSeq" id="WP_160942307.1">
    <property type="nucleotide sequence ID" value="NZ_CP063310.1"/>
</dbReference>
<dbReference type="InterPro" id="IPR023365">
    <property type="entry name" value="Sortase_dom-sf"/>
</dbReference>
<dbReference type="Proteomes" id="UP000478463">
    <property type="component" value="Chromosome"/>
</dbReference>
<accession>A0A6L7IU91</accession>
<evidence type="ECO:0000313" key="6">
    <source>
        <dbReference type="Proteomes" id="UP000478463"/>
    </source>
</evidence>
<dbReference type="InterPro" id="IPR009835">
    <property type="entry name" value="SrtB"/>
</dbReference>
<reference evidence="5 6" key="1">
    <citation type="submission" date="2020-10" db="EMBL/GenBank/DDBJ databases">
        <title>Eggerthella sp. nov., isolated from human feces.</title>
        <authorList>
            <person name="Yajun G."/>
        </authorList>
    </citation>
    <scope>NUCLEOTIDE SEQUENCE [LARGE SCALE GENOMIC DNA]</scope>
    <source>
        <strain evidence="5 6">HF-1101</strain>
    </source>
</reference>
<dbReference type="KEGG" id="egd:GS424_010195"/>
<name>A0A6L7IU91_9ACTN</name>
<dbReference type="AlphaFoldDB" id="A0A6L7IU91"/>
<protein>
    <submittedName>
        <fullName evidence="5">Class B sortase</fullName>
    </submittedName>
</protein>
<dbReference type="Gene3D" id="2.40.260.10">
    <property type="entry name" value="Sortase"/>
    <property type="match status" value="1"/>
</dbReference>
<organism evidence="5 6">
    <name type="scientific">Eggerthella guodeyinii</name>
    <dbReference type="NCBI Taxonomy" id="2690837"/>
    <lineage>
        <taxon>Bacteria</taxon>
        <taxon>Bacillati</taxon>
        <taxon>Actinomycetota</taxon>
        <taxon>Coriobacteriia</taxon>
        <taxon>Eggerthellales</taxon>
        <taxon>Eggerthellaceae</taxon>
        <taxon>Eggerthella</taxon>
    </lineage>
</organism>
<sequence length="274" mass="30738">MPNHPHRDHDTTASPPPHRRRRRTRVVALGALFAILLVGTVAGGSYLLWQQLELDHAARVSKSAPLPEVHDTPLGTGENPIDFATLQAENPDIYAWVYLPGTDVNYPVLRHPSDDSFYLDHNKDGDYAIEGAVYTESVNDADFSDPVTVLYGHCLVNGTMFSSLHDFKDQAFFDEHDTLLIYLPGRILTYRIVSAYEYDDRHIIKTNDFSDRSALQSYFDSVSDPDSETRTVREGAQLTVDDKIVQLSTCTSPTEDTAFRYIVTGALVDEQQTD</sequence>
<feature type="active site" description="Proton donor/acceptor" evidence="2">
    <location>
        <position position="153"/>
    </location>
</feature>
<dbReference type="EMBL" id="CP063310">
    <property type="protein sequence ID" value="QOS66921.1"/>
    <property type="molecule type" value="Genomic_DNA"/>
</dbReference>
<dbReference type="GO" id="GO:0016787">
    <property type="term" value="F:hydrolase activity"/>
    <property type="evidence" value="ECO:0007669"/>
    <property type="project" value="UniProtKB-KW"/>
</dbReference>
<evidence type="ECO:0000256" key="1">
    <source>
        <dbReference type="ARBA" id="ARBA00022801"/>
    </source>
</evidence>
<dbReference type="Pfam" id="PF04203">
    <property type="entry name" value="Sortase"/>
    <property type="match status" value="1"/>
</dbReference>
<feature type="transmembrane region" description="Helical" evidence="4">
    <location>
        <begin position="26"/>
        <end position="49"/>
    </location>
</feature>
<gene>
    <name evidence="5" type="ORF">GS424_010195</name>
</gene>